<keyword evidence="2" id="KW-1185">Reference proteome</keyword>
<dbReference type="RefSeq" id="WP_211909145.1">
    <property type="nucleotide sequence ID" value="NZ_CP036498.1"/>
</dbReference>
<organism evidence="1 2">
    <name type="scientific">Tardiphaga alba</name>
    <dbReference type="NCBI Taxonomy" id="340268"/>
    <lineage>
        <taxon>Bacteria</taxon>
        <taxon>Pseudomonadati</taxon>
        <taxon>Pseudomonadota</taxon>
        <taxon>Alphaproteobacteria</taxon>
        <taxon>Hyphomicrobiales</taxon>
        <taxon>Nitrobacteraceae</taxon>
        <taxon>Tardiphaga</taxon>
    </lineage>
</organism>
<evidence type="ECO:0000313" key="2">
    <source>
        <dbReference type="Proteomes" id="UP000682843"/>
    </source>
</evidence>
<gene>
    <name evidence="1" type="ORF">RPMA_18265</name>
</gene>
<reference evidence="1 2" key="1">
    <citation type="submission" date="2019-02" db="EMBL/GenBank/DDBJ databases">
        <title>Emended description of the genus Rhodopseudomonas and description of Rhodopseudomonas albus sp. nov., a non-phototrophic, heavy-metal-tolerant bacterium isolated from garden soil.</title>
        <authorList>
            <person name="Bao Z."/>
            <person name="Cao W.W."/>
            <person name="Sato Y."/>
            <person name="Nishizawa T."/>
            <person name="Zhao J."/>
            <person name="Guo Y."/>
            <person name="Ohta H."/>
        </authorList>
    </citation>
    <scope>NUCLEOTIDE SEQUENCE [LARGE SCALE GENOMIC DNA]</scope>
    <source>
        <strain evidence="1 2">SK50-23</strain>
    </source>
</reference>
<dbReference type="EMBL" id="CP036498">
    <property type="protein sequence ID" value="QUS40563.1"/>
    <property type="molecule type" value="Genomic_DNA"/>
</dbReference>
<sequence length="84" mass="9190">MFTGLAGAALLKVLEALFNAFGTGFNDWLARKRAENNLHDLGRAETTSTINKESADAERRANEVAVNRPDVDDVIAGLQRGDRF</sequence>
<proteinExistence type="predicted"/>
<evidence type="ECO:0000313" key="1">
    <source>
        <dbReference type="EMBL" id="QUS40563.1"/>
    </source>
</evidence>
<name>A0ABX8ADR5_9BRAD</name>
<accession>A0ABX8ADR5</accession>
<dbReference type="Proteomes" id="UP000682843">
    <property type="component" value="Chromosome"/>
</dbReference>
<protein>
    <submittedName>
        <fullName evidence="1">Uncharacterized protein</fullName>
    </submittedName>
</protein>